<dbReference type="InterPro" id="IPR013154">
    <property type="entry name" value="ADH-like_N"/>
</dbReference>
<sequence length="320" mass="32492">MKALRLTSLTGPSALELVDVDEPVGADLVHIRVGAAGVNYPDLLLMRGEYQGRVEPPFVPGSEVAGTVVSAPAGSGWSAGDRVMALPGIGGYAERVAVAPGLVLRTPDVLHDTEAVALLANHQTAYFSLVVRARLEPRETVVVLGAAGGVGTAAIQVASALGARVIGVVHREGADDFVREVGADEVVPLRDGWAAQVRELTGGRGADIVIDPVGGDAFDDAVRCLAHDGRLVVVGFAGGGIPSVKVNRLLLRNVGVLGAGWGEALRADPTLLAVVAGGVDDLVVGGLRPAVTQRAPLADGASAVEQLAAGGVLGKIVLEP</sequence>
<dbReference type="SUPFAM" id="SSF50129">
    <property type="entry name" value="GroES-like"/>
    <property type="match status" value="1"/>
</dbReference>
<keyword evidence="3" id="KW-1185">Reference proteome</keyword>
<reference evidence="2 3" key="1">
    <citation type="journal article" date="2019" name="Int. J. Syst. Evol. Microbiol.">
        <title>The Global Catalogue of Microorganisms (GCM) 10K type strain sequencing project: providing services to taxonomists for standard genome sequencing and annotation.</title>
        <authorList>
            <consortium name="The Broad Institute Genomics Platform"/>
            <consortium name="The Broad Institute Genome Sequencing Center for Infectious Disease"/>
            <person name="Wu L."/>
            <person name="Ma J."/>
        </authorList>
    </citation>
    <scope>NUCLEOTIDE SEQUENCE [LARGE SCALE GENOMIC DNA]</scope>
    <source>
        <strain evidence="2 3">JCM 13518</strain>
    </source>
</reference>
<dbReference type="InterPro" id="IPR051397">
    <property type="entry name" value="Zn-ADH-like_protein"/>
</dbReference>
<dbReference type="PANTHER" id="PTHR43677">
    <property type="entry name" value="SHORT-CHAIN DEHYDROGENASE/REDUCTASE"/>
    <property type="match status" value="1"/>
</dbReference>
<protein>
    <submittedName>
        <fullName evidence="2">NADPH:quinone oxidoreductase family protein</fullName>
    </submittedName>
</protein>
<dbReference type="SUPFAM" id="SSF51735">
    <property type="entry name" value="NAD(P)-binding Rossmann-fold domains"/>
    <property type="match status" value="1"/>
</dbReference>
<dbReference type="InterPro" id="IPR013149">
    <property type="entry name" value="ADH-like_C"/>
</dbReference>
<dbReference type="RefSeq" id="WP_344203576.1">
    <property type="nucleotide sequence ID" value="NZ_BAAAME010000005.1"/>
</dbReference>
<dbReference type="SMART" id="SM00829">
    <property type="entry name" value="PKS_ER"/>
    <property type="match status" value="1"/>
</dbReference>
<dbReference type="Gene3D" id="3.40.50.720">
    <property type="entry name" value="NAD(P)-binding Rossmann-like Domain"/>
    <property type="match status" value="1"/>
</dbReference>
<comment type="caution">
    <text evidence="2">The sequence shown here is derived from an EMBL/GenBank/DDBJ whole genome shotgun (WGS) entry which is preliminary data.</text>
</comment>
<evidence type="ECO:0000313" key="2">
    <source>
        <dbReference type="EMBL" id="GAA1750314.1"/>
    </source>
</evidence>
<organism evidence="2 3">
    <name type="scientific">Aeromicrobium alkaliterrae</name>
    <dbReference type="NCBI Taxonomy" id="302168"/>
    <lineage>
        <taxon>Bacteria</taxon>
        <taxon>Bacillati</taxon>
        <taxon>Actinomycetota</taxon>
        <taxon>Actinomycetes</taxon>
        <taxon>Propionibacteriales</taxon>
        <taxon>Nocardioidaceae</taxon>
        <taxon>Aeromicrobium</taxon>
    </lineage>
</organism>
<dbReference type="Pfam" id="PF00107">
    <property type="entry name" value="ADH_zinc_N"/>
    <property type="match status" value="1"/>
</dbReference>
<evidence type="ECO:0000313" key="3">
    <source>
        <dbReference type="Proteomes" id="UP001501057"/>
    </source>
</evidence>
<gene>
    <name evidence="2" type="ORF">GCM10009710_32800</name>
</gene>
<accession>A0ABN2K886</accession>
<dbReference type="InterPro" id="IPR011032">
    <property type="entry name" value="GroES-like_sf"/>
</dbReference>
<dbReference type="InterPro" id="IPR036291">
    <property type="entry name" value="NAD(P)-bd_dom_sf"/>
</dbReference>
<feature type="domain" description="Enoyl reductase (ER)" evidence="1">
    <location>
        <begin position="11"/>
        <end position="318"/>
    </location>
</feature>
<dbReference type="Proteomes" id="UP001501057">
    <property type="component" value="Unassembled WGS sequence"/>
</dbReference>
<evidence type="ECO:0000259" key="1">
    <source>
        <dbReference type="SMART" id="SM00829"/>
    </source>
</evidence>
<dbReference type="CDD" id="cd08241">
    <property type="entry name" value="QOR1"/>
    <property type="match status" value="1"/>
</dbReference>
<proteinExistence type="predicted"/>
<dbReference type="EMBL" id="BAAAME010000005">
    <property type="protein sequence ID" value="GAA1750314.1"/>
    <property type="molecule type" value="Genomic_DNA"/>
</dbReference>
<name>A0ABN2K886_9ACTN</name>
<dbReference type="PANTHER" id="PTHR43677:SF4">
    <property type="entry name" value="QUINONE OXIDOREDUCTASE-LIKE PROTEIN 2"/>
    <property type="match status" value="1"/>
</dbReference>
<dbReference type="Pfam" id="PF08240">
    <property type="entry name" value="ADH_N"/>
    <property type="match status" value="1"/>
</dbReference>
<dbReference type="InterPro" id="IPR020843">
    <property type="entry name" value="ER"/>
</dbReference>
<dbReference type="Gene3D" id="3.90.180.10">
    <property type="entry name" value="Medium-chain alcohol dehydrogenases, catalytic domain"/>
    <property type="match status" value="1"/>
</dbReference>